<dbReference type="Pfam" id="PF04246">
    <property type="entry name" value="RseC_MucC"/>
    <property type="match status" value="1"/>
</dbReference>
<dbReference type="HOGENOM" id="CLU_124911_1_0_0"/>
<dbReference type="AlphaFoldDB" id="H2J619"/>
<keyword evidence="1" id="KW-0812">Transmembrane</keyword>
<evidence type="ECO:0000313" key="2">
    <source>
        <dbReference type="EMBL" id="AEX85080.1"/>
    </source>
</evidence>
<feature type="transmembrane region" description="Helical" evidence="1">
    <location>
        <begin position="74"/>
        <end position="94"/>
    </location>
</feature>
<gene>
    <name evidence="2" type="ordered locus">Marpi_0642</name>
</gene>
<keyword evidence="3" id="KW-1185">Reference proteome</keyword>
<dbReference type="InterPro" id="IPR026268">
    <property type="entry name" value="RseC"/>
</dbReference>
<dbReference type="RefSeq" id="WP_014296152.1">
    <property type="nucleotide sequence ID" value="NC_016751.1"/>
</dbReference>
<protein>
    <submittedName>
        <fullName evidence="2">Positive regulator of sigma E activity</fullName>
    </submittedName>
</protein>
<reference evidence="2 3" key="1">
    <citation type="journal article" date="2012" name="J. Bacteriol.">
        <title>Complete Genome Sequence of the Thermophilic, Piezophilic, Heterotrophic Bacterium Marinitoga piezophila KA3.</title>
        <authorList>
            <person name="Lucas S."/>
            <person name="Han J."/>
            <person name="Lapidus A."/>
            <person name="Cheng J.F."/>
            <person name="Goodwin L.A."/>
            <person name="Pitluck S."/>
            <person name="Peters L."/>
            <person name="Mikhailova N."/>
            <person name="Teshima H."/>
            <person name="Detter J.C."/>
            <person name="Han C."/>
            <person name="Tapia R."/>
            <person name="Land M."/>
            <person name="Hauser L."/>
            <person name="Kyrpides N.C."/>
            <person name="Ivanova N."/>
            <person name="Pagani I."/>
            <person name="Vannier P."/>
            <person name="Oger P."/>
            <person name="Bartlett D.H."/>
            <person name="Noll K.M."/>
            <person name="Woyke T."/>
            <person name="Jebbar M."/>
        </authorList>
    </citation>
    <scope>NUCLEOTIDE SEQUENCE [LARGE SCALE GENOMIC DNA]</scope>
    <source>
        <strain evidence="3">DSM 14283 / JCM 11233 / KA3</strain>
    </source>
</reference>
<organism evidence="2 3">
    <name type="scientific">Marinitoga piezophila (strain DSM 14283 / JCM 11233 / KA3)</name>
    <dbReference type="NCBI Taxonomy" id="443254"/>
    <lineage>
        <taxon>Bacteria</taxon>
        <taxon>Thermotogati</taxon>
        <taxon>Thermotogota</taxon>
        <taxon>Thermotogae</taxon>
        <taxon>Petrotogales</taxon>
        <taxon>Petrotogaceae</taxon>
        <taxon>Marinitoga</taxon>
    </lineage>
</organism>
<proteinExistence type="predicted"/>
<name>H2J619_MARPK</name>
<dbReference type="EMBL" id="CP003257">
    <property type="protein sequence ID" value="AEX85080.1"/>
    <property type="molecule type" value="Genomic_DNA"/>
</dbReference>
<evidence type="ECO:0000256" key="1">
    <source>
        <dbReference type="SAM" id="Phobius"/>
    </source>
</evidence>
<dbReference type="PROSITE" id="PS51257">
    <property type="entry name" value="PROKAR_LIPOPROTEIN"/>
    <property type="match status" value="1"/>
</dbReference>
<keyword evidence="1" id="KW-0472">Membrane</keyword>
<dbReference type="OrthoDB" id="47359at2"/>
<reference evidence="3" key="2">
    <citation type="submission" date="2012-01" db="EMBL/GenBank/DDBJ databases">
        <title>Complete sequence of chromosome of Marinitoga piezophila KA3.</title>
        <authorList>
            <person name="Lucas S."/>
            <person name="Han J."/>
            <person name="Lapidus A."/>
            <person name="Cheng J.-F."/>
            <person name="Goodwin L."/>
            <person name="Pitluck S."/>
            <person name="Peters L."/>
            <person name="Mikhailova N."/>
            <person name="Teshima H."/>
            <person name="Detter J.C."/>
            <person name="Han C."/>
            <person name="Tapia R."/>
            <person name="Land M."/>
            <person name="Hauser L."/>
            <person name="Kyrpides N."/>
            <person name="Ivanova N."/>
            <person name="Pagani I."/>
            <person name="Jebbar M."/>
            <person name="Vannier P."/>
            <person name="Oger P."/>
            <person name="Cario A."/>
            <person name="Bartlett D."/>
            <person name="Noll K.M."/>
            <person name="Woyke T."/>
        </authorList>
    </citation>
    <scope>NUCLEOTIDE SEQUENCE [LARGE SCALE GENOMIC DNA]</scope>
    <source>
        <strain evidence="3">DSM 14283 / JCM 11233 / KA3</strain>
    </source>
</reference>
<dbReference type="InterPro" id="IPR007359">
    <property type="entry name" value="SigmaE_reg_RseC_MucC"/>
</dbReference>
<dbReference type="KEGG" id="mpz:Marpi_0642"/>
<dbReference type="eggNOG" id="COG3086">
    <property type="taxonomic scope" value="Bacteria"/>
</dbReference>
<feature type="transmembrane region" description="Helical" evidence="1">
    <location>
        <begin position="100"/>
        <end position="119"/>
    </location>
</feature>
<dbReference type="PANTHER" id="PTHR35867">
    <property type="entry name" value="PROTEIN RSEC"/>
    <property type="match status" value="1"/>
</dbReference>
<dbReference type="Proteomes" id="UP000007161">
    <property type="component" value="Chromosome"/>
</dbReference>
<sequence>MREVFMVGNIEDNNVYLISNMSSACETCTLNGACSAGSSQRTMKINKSQFEKMPSIGDYVVIELPEFSVSKISFIIYGFPLIMFILFLVIAYFITKSDTYAFVSGIIGISISYGVIAYLDRTVFKKKYQPKVIEILPKRNNINLSVGIIK</sequence>
<dbReference type="STRING" id="443254.Marpi_0642"/>
<dbReference type="PANTHER" id="PTHR35867:SF1">
    <property type="entry name" value="PROTEIN RSEC"/>
    <property type="match status" value="1"/>
</dbReference>
<evidence type="ECO:0000313" key="3">
    <source>
        <dbReference type="Proteomes" id="UP000007161"/>
    </source>
</evidence>
<keyword evidence="1" id="KW-1133">Transmembrane helix</keyword>
<dbReference type="PIRSF" id="PIRSF004923">
    <property type="entry name" value="RseC"/>
    <property type="match status" value="1"/>
</dbReference>
<accession>H2J619</accession>